<reference evidence="2" key="1">
    <citation type="submission" date="2023-06" db="EMBL/GenBank/DDBJ databases">
        <authorList>
            <consortium name="Lawrence Berkeley National Laboratory"/>
            <person name="Ahrendt S."/>
            <person name="Sahu N."/>
            <person name="Indic B."/>
            <person name="Wong-Bajracharya J."/>
            <person name="Merenyi Z."/>
            <person name="Ke H.-M."/>
            <person name="Monk M."/>
            <person name="Kocsube S."/>
            <person name="Drula E."/>
            <person name="Lipzen A."/>
            <person name="Balint B."/>
            <person name="Henrissat B."/>
            <person name="Andreopoulos B."/>
            <person name="Martin F.M."/>
            <person name="Harder C.B."/>
            <person name="Rigling D."/>
            <person name="Ford K.L."/>
            <person name="Foster G.D."/>
            <person name="Pangilinan J."/>
            <person name="Papanicolaou A."/>
            <person name="Barry K."/>
            <person name="LaButti K."/>
            <person name="Viragh M."/>
            <person name="Koriabine M."/>
            <person name="Yan M."/>
            <person name="Riley R."/>
            <person name="Champramary S."/>
            <person name="Plett K.L."/>
            <person name="Tsai I.J."/>
            <person name="Slot J."/>
            <person name="Sipos G."/>
            <person name="Plett J."/>
            <person name="Nagy L.G."/>
            <person name="Grigoriev I.V."/>
        </authorList>
    </citation>
    <scope>NUCLEOTIDE SEQUENCE</scope>
    <source>
        <strain evidence="2">HWK02</strain>
    </source>
</reference>
<name>A0AA39QLP1_9AGAR</name>
<accession>A0AA39QLP1</accession>
<comment type="caution">
    <text evidence="2">The sequence shown here is derived from an EMBL/GenBank/DDBJ whole genome shotgun (WGS) entry which is preliminary data.</text>
</comment>
<evidence type="ECO:0000313" key="2">
    <source>
        <dbReference type="EMBL" id="KAK0505247.1"/>
    </source>
</evidence>
<evidence type="ECO:0000313" key="3">
    <source>
        <dbReference type="Proteomes" id="UP001175228"/>
    </source>
</evidence>
<gene>
    <name evidence="2" type="ORF">EDD18DRAFT_1305455</name>
</gene>
<evidence type="ECO:0000256" key="1">
    <source>
        <dbReference type="SAM" id="MobiDB-lite"/>
    </source>
</evidence>
<dbReference type="AlphaFoldDB" id="A0AA39QLP1"/>
<feature type="compositionally biased region" description="Polar residues" evidence="1">
    <location>
        <begin position="138"/>
        <end position="159"/>
    </location>
</feature>
<proteinExistence type="predicted"/>
<organism evidence="2 3">
    <name type="scientific">Armillaria luteobubalina</name>
    <dbReference type="NCBI Taxonomy" id="153913"/>
    <lineage>
        <taxon>Eukaryota</taxon>
        <taxon>Fungi</taxon>
        <taxon>Dikarya</taxon>
        <taxon>Basidiomycota</taxon>
        <taxon>Agaricomycotina</taxon>
        <taxon>Agaricomycetes</taxon>
        <taxon>Agaricomycetidae</taxon>
        <taxon>Agaricales</taxon>
        <taxon>Marasmiineae</taxon>
        <taxon>Physalacriaceae</taxon>
        <taxon>Armillaria</taxon>
    </lineage>
</organism>
<dbReference type="Proteomes" id="UP001175228">
    <property type="component" value="Unassembled WGS sequence"/>
</dbReference>
<sequence length="283" mass="32239">MGEETDIAAQTTDEISLLSLKNHVLLSYMQLLLLLPCRRALSHNLAARSLRHQPSSDSDRDARGPGLVDIMIESRLEGRMRYQIDKLVRLSQDDVAVDVSKDPLAFRPNPENRVDDNDDDVQTDDIYHPPRLAPVPYTPTSNTGIRNRRSTPSLNNPSSRARYLKHLTEFEEEQFSRDILSRKEARRQRRDEEALAMADGLGGIGEEGKNPVCYDGRGFGDKFADVLRDLRERSKRGSILERSRNTRRESGGHEEKEAVKVQVKKRKSVVFTVLNIFEIISYP</sequence>
<feature type="region of interest" description="Disordered" evidence="1">
    <location>
        <begin position="102"/>
        <end position="121"/>
    </location>
</feature>
<protein>
    <submittedName>
        <fullName evidence="2">Uncharacterized protein</fullName>
    </submittedName>
</protein>
<dbReference type="EMBL" id="JAUEPU010000002">
    <property type="protein sequence ID" value="KAK0505247.1"/>
    <property type="molecule type" value="Genomic_DNA"/>
</dbReference>
<feature type="region of interest" description="Disordered" evidence="1">
    <location>
        <begin position="126"/>
        <end position="159"/>
    </location>
</feature>
<keyword evidence="3" id="KW-1185">Reference proteome</keyword>